<proteinExistence type="predicted"/>
<evidence type="ECO:0000313" key="1">
    <source>
        <dbReference type="EMBL" id="SDZ95020.1"/>
    </source>
</evidence>
<dbReference type="Proteomes" id="UP000199042">
    <property type="component" value="Unassembled WGS sequence"/>
</dbReference>
<dbReference type="AlphaFoldDB" id="A0AB37ZYT2"/>
<protein>
    <submittedName>
        <fullName evidence="1">Uncharacterized protein</fullName>
    </submittedName>
</protein>
<comment type="caution">
    <text evidence="1">The sequence shown here is derived from an EMBL/GenBank/DDBJ whole genome shotgun (WGS) entry which is preliminary data.</text>
</comment>
<accession>A0AB37ZYT2</accession>
<gene>
    <name evidence="1" type="ORF">SAMN04488525_101702</name>
</gene>
<dbReference type="RefSeq" id="WP_176974107.1">
    <property type="nucleotide sequence ID" value="NZ_FJNA01000002.1"/>
</dbReference>
<sequence length="56" mass="6786">MHTKEKNTLEKMIREFSLVDSEKRMLDKYQWFALASGIRDEDLTLKLMLQIFAERH</sequence>
<reference evidence="1 2" key="1">
    <citation type="submission" date="2016-10" db="EMBL/GenBank/DDBJ databases">
        <authorList>
            <person name="Varghese N."/>
            <person name="Submissions S."/>
        </authorList>
    </citation>
    <scope>NUCLEOTIDE SEQUENCE [LARGE SCALE GENOMIC DNA]</scope>
    <source>
        <strain evidence="1 2">DSM 14526</strain>
    </source>
</reference>
<evidence type="ECO:0000313" key="2">
    <source>
        <dbReference type="Proteomes" id="UP000199042"/>
    </source>
</evidence>
<keyword evidence="2" id="KW-1185">Reference proteome</keyword>
<name>A0AB37ZYT2_9LACT</name>
<organism evidence="1 2">
    <name type="scientific">Trichococcus collinsii</name>
    <dbReference type="NCBI Taxonomy" id="157076"/>
    <lineage>
        <taxon>Bacteria</taxon>
        <taxon>Bacillati</taxon>
        <taxon>Bacillota</taxon>
        <taxon>Bacilli</taxon>
        <taxon>Lactobacillales</taxon>
        <taxon>Carnobacteriaceae</taxon>
        <taxon>Trichococcus</taxon>
    </lineage>
</organism>
<dbReference type="EMBL" id="FNQH01000001">
    <property type="protein sequence ID" value="SDZ95020.1"/>
    <property type="molecule type" value="Genomic_DNA"/>
</dbReference>